<name>A0A2W4WEU7_9CYAN</name>
<dbReference type="AlphaFoldDB" id="A0A2W4WEU7"/>
<sequence>MQSVKVPTSRDYQEYLVNSLKEPERAAGYIAAILEESDPEPELLASALDDLAIALGGEGDREWVKDFRASDKSQAVYELATWLDSLGLKLSVTVKP</sequence>
<comment type="caution">
    <text evidence="1">The sequence shown here is derived from an EMBL/GenBank/DDBJ whole genome shotgun (WGS) entry which is preliminary data.</text>
</comment>
<accession>A0A2W4WEU7</accession>
<evidence type="ECO:0000313" key="1">
    <source>
        <dbReference type="EMBL" id="PZO43406.1"/>
    </source>
</evidence>
<gene>
    <name evidence="1" type="ORF">DCF19_05545</name>
</gene>
<reference evidence="1 2" key="2">
    <citation type="submission" date="2018-06" db="EMBL/GenBank/DDBJ databases">
        <title>Metagenomic assembly of (sub)arctic Cyanobacteria and their associated microbiome from non-axenic cultures.</title>
        <authorList>
            <person name="Baurain D."/>
        </authorList>
    </citation>
    <scope>NUCLEOTIDE SEQUENCE [LARGE SCALE GENOMIC DNA]</scope>
    <source>
        <strain evidence="1">ULC066bin1</strain>
    </source>
</reference>
<dbReference type="EMBL" id="QBML01000005">
    <property type="protein sequence ID" value="PZO43406.1"/>
    <property type="molecule type" value="Genomic_DNA"/>
</dbReference>
<reference evidence="1 2" key="1">
    <citation type="submission" date="2018-04" db="EMBL/GenBank/DDBJ databases">
        <authorList>
            <person name="Go L.Y."/>
            <person name="Mitchell J.A."/>
        </authorList>
    </citation>
    <scope>NUCLEOTIDE SEQUENCE [LARGE SCALE GENOMIC DNA]</scope>
    <source>
        <strain evidence="1">ULC066bin1</strain>
    </source>
</reference>
<dbReference type="Proteomes" id="UP000249467">
    <property type="component" value="Unassembled WGS sequence"/>
</dbReference>
<evidence type="ECO:0000313" key="2">
    <source>
        <dbReference type="Proteomes" id="UP000249467"/>
    </source>
</evidence>
<proteinExistence type="predicted"/>
<protein>
    <submittedName>
        <fullName evidence="1">Transcriptional regulator</fullName>
    </submittedName>
</protein>
<organism evidence="1 2">
    <name type="scientific">Pseudanabaena frigida</name>
    <dbReference type="NCBI Taxonomy" id="945775"/>
    <lineage>
        <taxon>Bacteria</taxon>
        <taxon>Bacillati</taxon>
        <taxon>Cyanobacteriota</taxon>
        <taxon>Cyanophyceae</taxon>
        <taxon>Pseudanabaenales</taxon>
        <taxon>Pseudanabaenaceae</taxon>
        <taxon>Pseudanabaena</taxon>
    </lineage>
</organism>